<dbReference type="SUPFAM" id="SSF48439">
    <property type="entry name" value="Protein prenylyltransferase"/>
    <property type="match status" value="1"/>
</dbReference>
<keyword evidence="11" id="KW-1185">Reference proteome</keyword>
<comment type="catalytic activity">
    <reaction evidence="8 9">
        <text>geranylgeranyl diphosphate + L-cysteinyl-[protein] = S-geranylgeranyl-L-cysteinyl-[protein] + diphosphate</text>
        <dbReference type="Rhea" id="RHEA:21240"/>
        <dbReference type="Rhea" id="RHEA-COMP:10131"/>
        <dbReference type="Rhea" id="RHEA-COMP:11537"/>
        <dbReference type="ChEBI" id="CHEBI:29950"/>
        <dbReference type="ChEBI" id="CHEBI:33019"/>
        <dbReference type="ChEBI" id="CHEBI:57533"/>
        <dbReference type="ChEBI" id="CHEBI:86021"/>
        <dbReference type="EC" id="2.5.1.60"/>
    </reaction>
</comment>
<reference evidence="10 11" key="1">
    <citation type="submission" date="2020-02" db="EMBL/GenBank/DDBJ databases">
        <authorList>
            <person name="Ferguson B K."/>
        </authorList>
    </citation>
    <scope>NUCLEOTIDE SEQUENCE [LARGE SCALE GENOMIC DNA]</scope>
</reference>
<evidence type="ECO:0000256" key="8">
    <source>
        <dbReference type="ARBA" id="ARBA00047658"/>
    </source>
</evidence>
<gene>
    <name evidence="10" type="ORF">TBRA_LOCUS15211</name>
</gene>
<comment type="similarity">
    <text evidence="1 9">Belongs to the protein prenyltransferase subunit alpha family.</text>
</comment>
<dbReference type="Gene3D" id="2.60.40.1130">
    <property type="entry name" value="Rab geranylgeranyltransferase alpha-subunit, insert domain"/>
    <property type="match status" value="1"/>
</dbReference>
<keyword evidence="5 9" id="KW-0808">Transferase</keyword>
<evidence type="ECO:0000313" key="10">
    <source>
        <dbReference type="EMBL" id="CAB0043623.1"/>
    </source>
</evidence>
<dbReference type="PANTHER" id="PTHR11129">
    <property type="entry name" value="PROTEIN FARNESYLTRANSFERASE ALPHA SUBUNIT/RAB GERANYLGERANYL TRANSFERASE ALPHA SUBUNIT"/>
    <property type="match status" value="1"/>
</dbReference>
<dbReference type="GO" id="GO:0004663">
    <property type="term" value="F:Rab geranylgeranyltransferase activity"/>
    <property type="evidence" value="ECO:0007669"/>
    <property type="project" value="UniProtKB-UniRule"/>
</dbReference>
<dbReference type="Gene3D" id="1.25.40.120">
    <property type="entry name" value="Protein prenylyltransferase"/>
    <property type="match status" value="1"/>
</dbReference>
<evidence type="ECO:0000256" key="5">
    <source>
        <dbReference type="ARBA" id="ARBA00022679"/>
    </source>
</evidence>
<dbReference type="PROSITE" id="PS51147">
    <property type="entry name" value="PFTA"/>
    <property type="match status" value="3"/>
</dbReference>
<dbReference type="Gene3D" id="3.80.10.10">
    <property type="entry name" value="Ribonuclease Inhibitor"/>
    <property type="match status" value="1"/>
</dbReference>
<evidence type="ECO:0000256" key="7">
    <source>
        <dbReference type="ARBA" id="ARBA00031267"/>
    </source>
</evidence>
<dbReference type="InterPro" id="IPR002088">
    <property type="entry name" value="Prenyl_trans_a"/>
</dbReference>
<dbReference type="InterPro" id="IPR001611">
    <property type="entry name" value="Leu-rich_rpt"/>
</dbReference>
<comment type="function">
    <text evidence="9">Catalyzes the transfer of a geranyl-geranyl moiety from geranyl-geranyl pyrophosphate to cysteines occuring in specific C-terminal amino acid sequences.</text>
</comment>
<dbReference type="EC" id="2.5.1.60" evidence="2 9"/>
<dbReference type="Proteomes" id="UP000479190">
    <property type="component" value="Unassembled WGS sequence"/>
</dbReference>
<keyword evidence="4 9" id="KW-0637">Prenyltransferase</keyword>
<dbReference type="PANTHER" id="PTHR11129:SF2">
    <property type="entry name" value="GERANYLGERANYL TRANSFERASE TYPE-2 SUBUNIT ALPHA"/>
    <property type="match status" value="1"/>
</dbReference>
<evidence type="ECO:0000256" key="6">
    <source>
        <dbReference type="ARBA" id="ARBA00022737"/>
    </source>
</evidence>
<evidence type="ECO:0000256" key="9">
    <source>
        <dbReference type="RuleBase" id="RU367120"/>
    </source>
</evidence>
<evidence type="ECO:0000256" key="3">
    <source>
        <dbReference type="ARBA" id="ARBA00014772"/>
    </source>
</evidence>
<organism evidence="10 11">
    <name type="scientific">Trichogramma brassicae</name>
    <dbReference type="NCBI Taxonomy" id="86971"/>
    <lineage>
        <taxon>Eukaryota</taxon>
        <taxon>Metazoa</taxon>
        <taxon>Ecdysozoa</taxon>
        <taxon>Arthropoda</taxon>
        <taxon>Hexapoda</taxon>
        <taxon>Insecta</taxon>
        <taxon>Pterygota</taxon>
        <taxon>Neoptera</taxon>
        <taxon>Endopterygota</taxon>
        <taxon>Hymenoptera</taxon>
        <taxon>Apocrita</taxon>
        <taxon>Proctotrupomorpha</taxon>
        <taxon>Chalcidoidea</taxon>
        <taxon>Trichogrammatidae</taxon>
        <taxon>Trichogramma</taxon>
    </lineage>
</organism>
<dbReference type="FunFam" id="1.25.40.120:FF:000035">
    <property type="entry name" value="Geranylgeranyl transferase type-2 subunit alpha"/>
    <property type="match status" value="1"/>
</dbReference>
<evidence type="ECO:0000256" key="2">
    <source>
        <dbReference type="ARBA" id="ARBA00012656"/>
    </source>
</evidence>
<dbReference type="PROSITE" id="PS51450">
    <property type="entry name" value="LRR"/>
    <property type="match status" value="2"/>
</dbReference>
<evidence type="ECO:0000256" key="1">
    <source>
        <dbReference type="ARBA" id="ARBA00006734"/>
    </source>
</evidence>
<dbReference type="AlphaFoldDB" id="A0A6H5IZB2"/>
<evidence type="ECO:0000313" key="11">
    <source>
        <dbReference type="Proteomes" id="UP000479190"/>
    </source>
</evidence>
<dbReference type="Pfam" id="PF01239">
    <property type="entry name" value="PPTA"/>
    <property type="match status" value="5"/>
</dbReference>
<sequence length="531" mass="62340">MHGRVKVRTTEEKERIMRAEKQKKAREFKDCYLLAMKMRKAGELDDKLADITKKMLYHHPDVYTLWNVRREILLSDRLSSSEELLEKALEDELALTEACLRENPKSYCVWHQREWVIERIKEPNWKKELALCQKCLELDERNFHCWDYRRFVARKAELTPTDELNFTTNKIENNFSNYSSWHYRSKLLEQLHGNRLGDAANQQVYNNEIDLVMNATFTDPSDTSTWFYQRWLLNYWKTPPQLWCIKLHKNFITVVFHKQVSSSSLKLLFKDKQDDGCQWSWQSANGKMYSPIWFVDLGDLKPENLDNFIVEFEGKSYSTSDEKTLPDSRDVSKLEEQLSNYKELIELEPSNKWAKLTVAQLMLDLDENSNYSSIISILEELIQVDPLRSNYYKDMLSKCKVKHKLNSIISDPYGFDKDTAIDLSSLDLTTLGGCESYLTFCSKIDLQCNLLSNEVLYQLYCLQQCKSLNLSQNNLTSLKSFPILHNLENLVLYPNEITDLEASDILKKHATKKLVITGHSDEELTKNEMKK</sequence>
<proteinExistence type="inferred from homology"/>
<dbReference type="InterPro" id="IPR032675">
    <property type="entry name" value="LRR_dom_sf"/>
</dbReference>
<dbReference type="SUPFAM" id="SSF52058">
    <property type="entry name" value="L domain-like"/>
    <property type="match status" value="1"/>
</dbReference>
<dbReference type="GO" id="GO:0097354">
    <property type="term" value="P:prenylation"/>
    <property type="evidence" value="ECO:0007669"/>
    <property type="project" value="UniProtKB-UniRule"/>
</dbReference>
<name>A0A6H5IZB2_9HYME</name>
<dbReference type="EMBL" id="CADCXV010001338">
    <property type="protein sequence ID" value="CAB0043623.1"/>
    <property type="molecule type" value="Genomic_DNA"/>
</dbReference>
<evidence type="ECO:0000256" key="4">
    <source>
        <dbReference type="ARBA" id="ARBA00022602"/>
    </source>
</evidence>
<accession>A0A6H5IZB2</accession>
<dbReference type="OrthoDB" id="1658at2759"/>
<dbReference type="GO" id="GO:0005968">
    <property type="term" value="C:Rab-protein geranylgeranyltransferase complex"/>
    <property type="evidence" value="ECO:0007669"/>
    <property type="project" value="TreeGrafter"/>
</dbReference>
<protein>
    <recommendedName>
        <fullName evidence="3 9">Geranylgeranyl transferase type-2 subunit alpha</fullName>
        <ecNumber evidence="2 9">2.5.1.60</ecNumber>
    </recommendedName>
    <alternativeName>
        <fullName evidence="7 9">Geranylgeranyl transferase type II subunit alpha</fullName>
    </alternativeName>
</protein>
<keyword evidence="6" id="KW-0677">Repeat</keyword>